<dbReference type="GO" id="GO:0005886">
    <property type="term" value="C:plasma membrane"/>
    <property type="evidence" value="ECO:0007669"/>
    <property type="project" value="UniProtKB-SubCell"/>
</dbReference>
<gene>
    <name evidence="10" type="ORF">A3F99_02855</name>
</gene>
<dbReference type="PANTHER" id="PTHR33908:SF11">
    <property type="entry name" value="MEMBRANE PROTEIN"/>
    <property type="match status" value="1"/>
</dbReference>
<dbReference type="InterPro" id="IPR038731">
    <property type="entry name" value="RgtA/B/C-like"/>
</dbReference>
<keyword evidence="3" id="KW-0328">Glycosyltransferase</keyword>
<organism evidence="10 11">
    <name type="scientific">Candidatus Colwellbacteria bacterium RIFCSPLOWO2_12_FULL_43_11</name>
    <dbReference type="NCBI Taxonomy" id="1797693"/>
    <lineage>
        <taxon>Bacteria</taxon>
        <taxon>Candidatus Colwelliibacteriota</taxon>
    </lineage>
</organism>
<feature type="transmembrane region" description="Helical" evidence="8">
    <location>
        <begin position="315"/>
        <end position="333"/>
    </location>
</feature>
<feature type="transmembrane region" description="Helical" evidence="8">
    <location>
        <begin position="284"/>
        <end position="303"/>
    </location>
</feature>
<proteinExistence type="predicted"/>
<comment type="caution">
    <text evidence="10">The sequence shown here is derived from an EMBL/GenBank/DDBJ whole genome shotgun (WGS) entry which is preliminary data.</text>
</comment>
<feature type="transmembrane region" description="Helical" evidence="8">
    <location>
        <begin position="80"/>
        <end position="101"/>
    </location>
</feature>
<sequence>MSKEYKLLLVVLIIAAGLRVANLASLPPGLYPDEAMNGSNAQEALTTGDFKIFYPENNGREGLFMNIQAMFVATLGNKPWVLRLPSAIFGTFTVLGLYFLARELFRKKDTIIPIVASFLLATNFWHINFSRIGFRAIMAPFFLVWGLYFFIKLKESKRRFLYAVMGGALYGLGFYSYIAYRATPVIMLIAMIYLWFEARDKNELKDFYKATALFIITSILVVLPLALYFLDNPGSFLGRTTQVSVFSSDSPIKDLALNSLKTLGMFNFAGDYNWRHNISGQPELFWPVGLLFILGTVLTIKSAFKKDISKKDVRWPALITLGWFGVAASPVVVSNEGLPHALRAILMIPPVVIMAAWGGDFIYRNIKERFSVETTKKIVAIMAILMVIEAWHSYFVVWGKNPNTADAFSANYVKLAEEVNQMPILTSKVIVVNASGIDVRGIPMPAQTVMFLTNSFTEEGRLNKNISYITPEKLKLISLPPESVIRFLNEE</sequence>
<dbReference type="AlphaFoldDB" id="A0A1G1Z9W9"/>
<feature type="transmembrane region" description="Helical" evidence="8">
    <location>
        <begin position="132"/>
        <end position="151"/>
    </location>
</feature>
<keyword evidence="5 8" id="KW-0812">Transmembrane</keyword>
<evidence type="ECO:0000256" key="6">
    <source>
        <dbReference type="ARBA" id="ARBA00022989"/>
    </source>
</evidence>
<feature type="transmembrane region" description="Helical" evidence="8">
    <location>
        <begin position="345"/>
        <end position="366"/>
    </location>
</feature>
<accession>A0A1G1Z9W9</accession>
<dbReference type="EMBL" id="MHJB01000016">
    <property type="protein sequence ID" value="OGY61199.1"/>
    <property type="molecule type" value="Genomic_DNA"/>
</dbReference>
<dbReference type="Proteomes" id="UP000176571">
    <property type="component" value="Unassembled WGS sequence"/>
</dbReference>
<dbReference type="GO" id="GO:0009103">
    <property type="term" value="P:lipopolysaccharide biosynthetic process"/>
    <property type="evidence" value="ECO:0007669"/>
    <property type="project" value="UniProtKB-ARBA"/>
</dbReference>
<feature type="transmembrane region" description="Helical" evidence="8">
    <location>
        <begin position="182"/>
        <end position="198"/>
    </location>
</feature>
<feature type="transmembrane region" description="Helical" evidence="8">
    <location>
        <begin position="210"/>
        <end position="230"/>
    </location>
</feature>
<dbReference type="Pfam" id="PF13231">
    <property type="entry name" value="PMT_2"/>
    <property type="match status" value="1"/>
</dbReference>
<evidence type="ECO:0000256" key="1">
    <source>
        <dbReference type="ARBA" id="ARBA00004651"/>
    </source>
</evidence>
<evidence type="ECO:0000256" key="7">
    <source>
        <dbReference type="ARBA" id="ARBA00023136"/>
    </source>
</evidence>
<keyword evidence="4" id="KW-0808">Transferase</keyword>
<keyword evidence="6 8" id="KW-1133">Transmembrane helix</keyword>
<evidence type="ECO:0000256" key="5">
    <source>
        <dbReference type="ARBA" id="ARBA00022692"/>
    </source>
</evidence>
<comment type="subcellular location">
    <subcellularLocation>
        <location evidence="1">Cell membrane</location>
        <topology evidence="1">Multi-pass membrane protein</topology>
    </subcellularLocation>
</comment>
<reference evidence="10 11" key="1">
    <citation type="journal article" date="2016" name="Nat. Commun.">
        <title>Thousands of microbial genomes shed light on interconnected biogeochemical processes in an aquifer system.</title>
        <authorList>
            <person name="Anantharaman K."/>
            <person name="Brown C.T."/>
            <person name="Hug L.A."/>
            <person name="Sharon I."/>
            <person name="Castelle C.J."/>
            <person name="Probst A.J."/>
            <person name="Thomas B.C."/>
            <person name="Singh A."/>
            <person name="Wilkins M.J."/>
            <person name="Karaoz U."/>
            <person name="Brodie E.L."/>
            <person name="Williams K.H."/>
            <person name="Hubbard S.S."/>
            <person name="Banfield J.F."/>
        </authorList>
    </citation>
    <scope>NUCLEOTIDE SEQUENCE [LARGE SCALE GENOMIC DNA]</scope>
</reference>
<feature type="domain" description="Glycosyltransferase RgtA/B/C/D-like" evidence="9">
    <location>
        <begin position="67"/>
        <end position="222"/>
    </location>
</feature>
<keyword evidence="2" id="KW-1003">Cell membrane</keyword>
<protein>
    <recommendedName>
        <fullName evidence="9">Glycosyltransferase RgtA/B/C/D-like domain-containing protein</fullName>
    </recommendedName>
</protein>
<dbReference type="GO" id="GO:0016763">
    <property type="term" value="F:pentosyltransferase activity"/>
    <property type="evidence" value="ECO:0007669"/>
    <property type="project" value="TreeGrafter"/>
</dbReference>
<feature type="transmembrane region" description="Helical" evidence="8">
    <location>
        <begin position="110"/>
        <end position="126"/>
    </location>
</feature>
<keyword evidence="7 8" id="KW-0472">Membrane</keyword>
<evidence type="ECO:0000313" key="10">
    <source>
        <dbReference type="EMBL" id="OGY61199.1"/>
    </source>
</evidence>
<evidence type="ECO:0000256" key="8">
    <source>
        <dbReference type="SAM" id="Phobius"/>
    </source>
</evidence>
<evidence type="ECO:0000256" key="2">
    <source>
        <dbReference type="ARBA" id="ARBA00022475"/>
    </source>
</evidence>
<evidence type="ECO:0000313" key="11">
    <source>
        <dbReference type="Proteomes" id="UP000176571"/>
    </source>
</evidence>
<dbReference type="PANTHER" id="PTHR33908">
    <property type="entry name" value="MANNOSYLTRANSFERASE YKCB-RELATED"/>
    <property type="match status" value="1"/>
</dbReference>
<evidence type="ECO:0000256" key="4">
    <source>
        <dbReference type="ARBA" id="ARBA00022679"/>
    </source>
</evidence>
<dbReference type="STRING" id="1797693.A3F99_02855"/>
<name>A0A1G1Z9W9_9BACT</name>
<evidence type="ECO:0000259" key="9">
    <source>
        <dbReference type="Pfam" id="PF13231"/>
    </source>
</evidence>
<dbReference type="InterPro" id="IPR050297">
    <property type="entry name" value="LipidA_mod_glycosyltrf_83"/>
</dbReference>
<feature type="transmembrane region" description="Helical" evidence="8">
    <location>
        <begin position="378"/>
        <end position="398"/>
    </location>
</feature>
<evidence type="ECO:0000256" key="3">
    <source>
        <dbReference type="ARBA" id="ARBA00022676"/>
    </source>
</evidence>